<reference evidence="18 19" key="1">
    <citation type="journal article" date="2013" name="PLoS ONE">
        <title>Predicting the Proteins of Angomonas deanei, Strigomonas culicis and Their Respective Endosymbionts Reveals New Aspects of the Trypanosomatidae Family.</title>
        <authorList>
            <person name="Motta M.C."/>
            <person name="Martins A.C."/>
            <person name="de Souza S.S."/>
            <person name="Catta-Preta C.M."/>
            <person name="Silva R."/>
            <person name="Klein C.C."/>
            <person name="de Almeida L.G."/>
            <person name="de Lima Cunha O."/>
            <person name="Ciapina L.P."/>
            <person name="Brocchi M."/>
            <person name="Colabardini A.C."/>
            <person name="de Araujo Lima B."/>
            <person name="Machado C.R."/>
            <person name="de Almeida Soares C.M."/>
            <person name="Probst C.M."/>
            <person name="de Menezes C.B."/>
            <person name="Thompson C.E."/>
            <person name="Bartholomeu D.C."/>
            <person name="Gradia D.F."/>
            <person name="Pavoni D.P."/>
            <person name="Grisard E.C."/>
            <person name="Fantinatti-Garboggini F."/>
            <person name="Marchini F.K."/>
            <person name="Rodrigues-Luiz G.F."/>
            <person name="Wagner G."/>
            <person name="Goldman G.H."/>
            <person name="Fietto J.L."/>
            <person name="Elias M.C."/>
            <person name="Goldman M.H."/>
            <person name="Sagot M.F."/>
            <person name="Pereira M."/>
            <person name="Stoco P.H."/>
            <person name="de Mendonca-Neto R.P."/>
            <person name="Teixeira S.M."/>
            <person name="Maciel T.E."/>
            <person name="de Oliveira Mendes T.A."/>
            <person name="Urmenyi T.P."/>
            <person name="de Souza W."/>
            <person name="Schenkman S."/>
            <person name="de Vasconcelos A.T."/>
        </authorList>
    </citation>
    <scope>NUCLEOTIDE SEQUENCE [LARGE SCALE GENOMIC DNA]</scope>
</reference>
<feature type="active site" description="Nucleophile" evidence="11">
    <location>
        <position position="313"/>
    </location>
</feature>
<gene>
    <name evidence="18" type="ORF">STCU_09246</name>
</gene>
<feature type="domain" description="UBP-type" evidence="17">
    <location>
        <begin position="152"/>
        <end position="262"/>
    </location>
</feature>
<dbReference type="Pfam" id="PF00443">
    <property type="entry name" value="UCH"/>
    <property type="match status" value="1"/>
</dbReference>
<feature type="binding site" evidence="12">
    <location>
        <position position="184"/>
    </location>
    <ligand>
        <name>Zn(2+)</name>
        <dbReference type="ChEBI" id="CHEBI:29105"/>
    </ligand>
</feature>
<evidence type="ECO:0000256" key="9">
    <source>
        <dbReference type="ARBA" id="ARBA00022807"/>
    </source>
</evidence>
<protein>
    <recommendedName>
        <fullName evidence="14">Ubiquitin carboxyl-terminal hydrolase</fullName>
        <ecNumber evidence="14">3.4.19.12</ecNumber>
    </recommendedName>
</protein>
<evidence type="ECO:0000259" key="15">
    <source>
        <dbReference type="PROSITE" id="PS50030"/>
    </source>
</evidence>
<evidence type="ECO:0000256" key="4">
    <source>
        <dbReference type="ARBA" id="ARBA00022723"/>
    </source>
</evidence>
<dbReference type="PROSITE" id="PS00973">
    <property type="entry name" value="USP_2"/>
    <property type="match status" value="1"/>
</dbReference>
<dbReference type="Gene3D" id="3.90.70.10">
    <property type="entry name" value="Cysteine proteinases"/>
    <property type="match status" value="1"/>
</dbReference>
<dbReference type="Gene3D" id="3.30.40.10">
    <property type="entry name" value="Zinc/RING finger domain, C3HC4 (zinc finger)"/>
    <property type="match status" value="2"/>
</dbReference>
<dbReference type="PIRSF" id="PIRSF016308">
    <property type="entry name" value="UBP"/>
    <property type="match status" value="1"/>
</dbReference>
<dbReference type="PROSITE" id="PS50235">
    <property type="entry name" value="USP_3"/>
    <property type="match status" value="1"/>
</dbReference>
<dbReference type="GO" id="GO:0008270">
    <property type="term" value="F:zinc ion binding"/>
    <property type="evidence" value="ECO:0007669"/>
    <property type="project" value="UniProtKB-KW"/>
</dbReference>
<dbReference type="PROSITE" id="PS50271">
    <property type="entry name" value="ZF_UBP"/>
    <property type="match status" value="1"/>
</dbReference>
<dbReference type="GO" id="GO:0004843">
    <property type="term" value="F:cysteine-type deubiquitinase activity"/>
    <property type="evidence" value="ECO:0007669"/>
    <property type="project" value="UniProtKB-UniRule"/>
</dbReference>
<accession>S9TNN0</accession>
<dbReference type="Proteomes" id="UP000015354">
    <property type="component" value="Unassembled WGS sequence"/>
</dbReference>
<dbReference type="Pfam" id="PF00627">
    <property type="entry name" value="UBA"/>
    <property type="match status" value="1"/>
</dbReference>
<dbReference type="PROSITE" id="PS50030">
    <property type="entry name" value="UBA"/>
    <property type="match status" value="1"/>
</dbReference>
<keyword evidence="4 12" id="KW-0479">Metal-binding</keyword>
<dbReference type="GO" id="GO:0005829">
    <property type="term" value="C:cytosol"/>
    <property type="evidence" value="ECO:0007669"/>
    <property type="project" value="TreeGrafter"/>
</dbReference>
<feature type="binding site" evidence="12">
    <location>
        <position position="201"/>
    </location>
    <ligand>
        <name>Zn(2+)</name>
        <dbReference type="ChEBI" id="CHEBI:29105"/>
    </ligand>
</feature>
<evidence type="ECO:0000256" key="6">
    <source>
        <dbReference type="ARBA" id="ARBA00022771"/>
    </source>
</evidence>
<keyword evidence="6 13" id="KW-0863">Zinc-finger</keyword>
<feature type="binding site" evidence="12">
    <location>
        <position position="179"/>
    </location>
    <ligand>
        <name>Zn(2+)</name>
        <dbReference type="ChEBI" id="CHEBI:29105"/>
    </ligand>
</feature>
<dbReference type="SMART" id="SM00165">
    <property type="entry name" value="UBA"/>
    <property type="match status" value="1"/>
</dbReference>
<dbReference type="InterPro" id="IPR033864">
    <property type="entry name" value="UBA2_scUBP14-like"/>
</dbReference>
<keyword evidence="7 14" id="KW-0833">Ubl conjugation pathway</keyword>
<feature type="domain" description="UBA" evidence="15">
    <location>
        <begin position="588"/>
        <end position="628"/>
    </location>
</feature>
<dbReference type="InterPro" id="IPR038765">
    <property type="entry name" value="Papain-like_cys_pep_sf"/>
</dbReference>
<sequence length="720" mass="79402">MMYQQSNEACPHCWDEAALRYPSHSTCVQKEECAYCCYTCRHENGVLVCMTCFAGVCVAHAEKHMAVNPTHTMYTLVKELPEEKKEEEQVRDVYHLGVVAAKTYQTAVCCGACKLRFQAVPDFAVESYTGITNAPVPGAQTDDGMGAAFVKPQCPHLICLEQAASPFAAGVVPSSESKCSVNGCECRSNNWMCLTCGAIGCPRPESGGQGHALRHYKETGHPASVKLGTVTPGGADFYCYSCDDDVSDVHFAAHMAHFGINVATSKKTAKTMGEMMYDYTSQFDFNKITESGMDLKPMYGPGRTGIYNIGNTCYIASVVQCLVALKAFQDSFYVNKSCVHQQACKLNPYDCRTCQVERLASGLLSGDFSKAAHEPMKWNGVGLRSFKKVFAQQHPEFSSGLQQDAQEYFLYLLEELRRHVRTATGTTYPYEMFDFLIEHRLQCSNCRKVRYTKEKESCLSLPIPVDPLRLPQGDVKDEDRPRCQLSDCFASLVAPSEMACRCEACGQPAVYTSTTKIVSFPDILPVYIRRPYFDPQTCTTKKMNVYVDVPETVQLEAYRGHGASAGEALMPPPATARAPLATASGQTPVDEVALVSVISMGIDMEVARYALLQTNMNVERAVDYIFSHPQPCGGDDRCGGGQPAPPTVPEDPRVMTDGPAQYQLVSMISHIGGGAKTGHYVCHVKDRETGKWLLFNDEKVGISQEPPFSMASIYFFERRK</sequence>
<dbReference type="CDD" id="cd14298">
    <property type="entry name" value="UBA2_scUBP14_like"/>
    <property type="match status" value="1"/>
</dbReference>
<dbReference type="EC" id="3.4.19.12" evidence="14"/>
<evidence type="ECO:0000256" key="10">
    <source>
        <dbReference type="ARBA" id="ARBA00022833"/>
    </source>
</evidence>
<dbReference type="InterPro" id="IPR001394">
    <property type="entry name" value="Peptidase_C19_UCH"/>
</dbReference>
<feature type="domain" description="USP" evidence="16">
    <location>
        <begin position="304"/>
        <end position="719"/>
    </location>
</feature>
<dbReference type="OrthoDB" id="361536at2759"/>
<dbReference type="EMBL" id="ATMH01009246">
    <property type="protein sequence ID" value="EPY19892.1"/>
    <property type="molecule type" value="Genomic_DNA"/>
</dbReference>
<comment type="similarity">
    <text evidence="2 14">Belongs to the peptidase C19 family.</text>
</comment>
<feature type="binding site" evidence="12">
    <location>
        <position position="211"/>
    </location>
    <ligand>
        <name>Zn(2+)</name>
        <dbReference type="ChEBI" id="CHEBI:29105"/>
    </ligand>
</feature>
<evidence type="ECO:0000259" key="17">
    <source>
        <dbReference type="PROSITE" id="PS50271"/>
    </source>
</evidence>
<evidence type="ECO:0000256" key="1">
    <source>
        <dbReference type="ARBA" id="ARBA00000707"/>
    </source>
</evidence>
<evidence type="ECO:0000313" key="18">
    <source>
        <dbReference type="EMBL" id="EPY19892.1"/>
    </source>
</evidence>
<dbReference type="PROSITE" id="PS00972">
    <property type="entry name" value="USP_1"/>
    <property type="match status" value="1"/>
</dbReference>
<feature type="active site" description="Proton acceptor" evidence="11">
    <location>
        <position position="679"/>
    </location>
</feature>
<comment type="catalytic activity">
    <reaction evidence="1 14">
        <text>Thiol-dependent hydrolysis of ester, thioester, amide, peptide and isopeptide bonds formed by the C-terminal Gly of ubiquitin (a 76-residue protein attached to proteins as an intracellular targeting signal).</text>
        <dbReference type="EC" id="3.4.19.12"/>
    </reaction>
</comment>
<evidence type="ECO:0000256" key="13">
    <source>
        <dbReference type="PROSITE-ProRule" id="PRU00502"/>
    </source>
</evidence>
<dbReference type="InterPro" id="IPR016652">
    <property type="entry name" value="Ubiquitinyl_hydrolase"/>
</dbReference>
<dbReference type="Pfam" id="PF17807">
    <property type="entry name" value="zf-UBP_var"/>
    <property type="match status" value="1"/>
</dbReference>
<evidence type="ECO:0000256" key="5">
    <source>
        <dbReference type="ARBA" id="ARBA00022737"/>
    </source>
</evidence>
<dbReference type="Pfam" id="PF02148">
    <property type="entry name" value="zf-UBP"/>
    <property type="match status" value="1"/>
</dbReference>
<name>S9TNN0_9TRYP</name>
<dbReference type="Gene3D" id="1.10.8.10">
    <property type="entry name" value="DNA helicase RuvA subunit, C-terminal domain"/>
    <property type="match status" value="1"/>
</dbReference>
<dbReference type="InterPro" id="IPR018200">
    <property type="entry name" value="USP_CS"/>
</dbReference>
<evidence type="ECO:0000256" key="12">
    <source>
        <dbReference type="PIRSR" id="PIRSR016308-3"/>
    </source>
</evidence>
<dbReference type="PANTHER" id="PTHR24006">
    <property type="entry name" value="UBIQUITIN CARBOXYL-TERMINAL HYDROLASE"/>
    <property type="match status" value="1"/>
</dbReference>
<dbReference type="GO" id="GO:0016579">
    <property type="term" value="P:protein deubiquitination"/>
    <property type="evidence" value="ECO:0007669"/>
    <property type="project" value="InterPro"/>
</dbReference>
<dbReference type="InterPro" id="IPR041432">
    <property type="entry name" value="UBP13_Znf-UBP_var"/>
</dbReference>
<evidence type="ECO:0000256" key="14">
    <source>
        <dbReference type="RuleBase" id="RU366025"/>
    </source>
</evidence>
<keyword evidence="5" id="KW-0677">Repeat</keyword>
<dbReference type="GO" id="GO:0005634">
    <property type="term" value="C:nucleus"/>
    <property type="evidence" value="ECO:0007669"/>
    <property type="project" value="TreeGrafter"/>
</dbReference>
<evidence type="ECO:0000313" key="19">
    <source>
        <dbReference type="Proteomes" id="UP000015354"/>
    </source>
</evidence>
<keyword evidence="19" id="KW-1185">Reference proteome</keyword>
<keyword evidence="9 14" id="KW-0788">Thiol protease</keyword>
<evidence type="ECO:0000256" key="8">
    <source>
        <dbReference type="ARBA" id="ARBA00022801"/>
    </source>
</evidence>
<proteinExistence type="inferred from homology"/>
<dbReference type="InterPro" id="IPR015940">
    <property type="entry name" value="UBA"/>
</dbReference>
<organism evidence="18 19">
    <name type="scientific">Strigomonas culicis</name>
    <dbReference type="NCBI Taxonomy" id="28005"/>
    <lineage>
        <taxon>Eukaryota</taxon>
        <taxon>Discoba</taxon>
        <taxon>Euglenozoa</taxon>
        <taxon>Kinetoplastea</taxon>
        <taxon>Metakinetoplastina</taxon>
        <taxon>Trypanosomatida</taxon>
        <taxon>Trypanosomatidae</taxon>
        <taxon>Strigomonadinae</taxon>
        <taxon>Strigomonas</taxon>
    </lineage>
</organism>
<dbReference type="SUPFAM" id="SSF54001">
    <property type="entry name" value="Cysteine proteinases"/>
    <property type="match status" value="1"/>
</dbReference>
<dbReference type="PANTHER" id="PTHR24006:SF664">
    <property type="entry name" value="UBIQUITIN CARBOXYL-TERMINAL HYDROLASE"/>
    <property type="match status" value="1"/>
</dbReference>
<evidence type="ECO:0000256" key="11">
    <source>
        <dbReference type="PIRSR" id="PIRSR016308-1"/>
    </source>
</evidence>
<dbReference type="InterPro" id="IPR028889">
    <property type="entry name" value="USP"/>
</dbReference>
<dbReference type="SMART" id="SM00290">
    <property type="entry name" value="ZnF_UBP"/>
    <property type="match status" value="2"/>
</dbReference>
<dbReference type="SUPFAM" id="SSF57850">
    <property type="entry name" value="RING/U-box"/>
    <property type="match status" value="1"/>
</dbReference>
<evidence type="ECO:0000256" key="7">
    <source>
        <dbReference type="ARBA" id="ARBA00022786"/>
    </source>
</evidence>
<keyword evidence="10 12" id="KW-0862">Zinc</keyword>
<dbReference type="AlphaFoldDB" id="S9TNN0"/>
<keyword evidence="3 14" id="KW-0645">Protease</keyword>
<comment type="caution">
    <text evidence="18">The sequence shown here is derived from an EMBL/GenBank/DDBJ whole genome shotgun (WGS) entry which is preliminary data.</text>
</comment>
<dbReference type="InterPro" id="IPR001607">
    <property type="entry name" value="Znf_UBP"/>
</dbReference>
<evidence type="ECO:0000256" key="3">
    <source>
        <dbReference type="ARBA" id="ARBA00022670"/>
    </source>
</evidence>
<dbReference type="GO" id="GO:0006508">
    <property type="term" value="P:proteolysis"/>
    <property type="evidence" value="ECO:0007669"/>
    <property type="project" value="UniProtKB-KW"/>
</dbReference>
<dbReference type="InterPro" id="IPR050164">
    <property type="entry name" value="Peptidase_C19"/>
</dbReference>
<evidence type="ECO:0000259" key="16">
    <source>
        <dbReference type="PROSITE" id="PS50235"/>
    </source>
</evidence>
<evidence type="ECO:0000256" key="2">
    <source>
        <dbReference type="ARBA" id="ARBA00009085"/>
    </source>
</evidence>
<dbReference type="InterPro" id="IPR013083">
    <property type="entry name" value="Znf_RING/FYVE/PHD"/>
</dbReference>
<keyword evidence="8 14" id="KW-0378">Hydrolase</keyword>